<evidence type="ECO:0000256" key="6">
    <source>
        <dbReference type="SAM" id="MobiDB-lite"/>
    </source>
</evidence>
<evidence type="ECO:0000313" key="8">
    <source>
        <dbReference type="EMBL" id="KAG8388273.1"/>
    </source>
</evidence>
<feature type="compositionally biased region" description="Basic and acidic residues" evidence="6">
    <location>
        <begin position="146"/>
        <end position="161"/>
    </location>
</feature>
<dbReference type="GO" id="GO:0005634">
    <property type="term" value="C:nucleus"/>
    <property type="evidence" value="ECO:0007669"/>
    <property type="project" value="UniProtKB-SubCell"/>
</dbReference>
<feature type="region of interest" description="Disordered" evidence="6">
    <location>
        <begin position="57"/>
        <end position="288"/>
    </location>
</feature>
<dbReference type="Proteomes" id="UP000826271">
    <property type="component" value="Unassembled WGS sequence"/>
</dbReference>
<dbReference type="EMBL" id="WHWC01000002">
    <property type="protein sequence ID" value="KAG8388273.1"/>
    <property type="molecule type" value="Genomic_DNA"/>
</dbReference>
<protein>
    <recommendedName>
        <fullName evidence="7">MBD domain-containing protein</fullName>
    </recommendedName>
</protein>
<gene>
    <name evidence="8" type="ORF">BUALT_Bualt02G0108500</name>
</gene>
<accession>A0AAV6Y1C9</accession>
<feature type="domain" description="MBD" evidence="7">
    <location>
        <begin position="5"/>
        <end position="75"/>
    </location>
</feature>
<dbReference type="PANTHER" id="PTHR33729">
    <property type="entry name" value="METHYL-CPG BINDING DOMAIN CONTAINING PROTEIN, EXPRESSED"/>
    <property type="match status" value="1"/>
</dbReference>
<dbReference type="InterPro" id="IPR001739">
    <property type="entry name" value="Methyl_CpG_DNA-bd"/>
</dbReference>
<dbReference type="Pfam" id="PF01429">
    <property type="entry name" value="MBD"/>
    <property type="match status" value="1"/>
</dbReference>
<feature type="compositionally biased region" description="Basic and acidic residues" evidence="6">
    <location>
        <begin position="108"/>
        <end position="139"/>
    </location>
</feature>
<evidence type="ECO:0000313" key="9">
    <source>
        <dbReference type="Proteomes" id="UP000826271"/>
    </source>
</evidence>
<organism evidence="8 9">
    <name type="scientific">Buddleja alternifolia</name>
    <dbReference type="NCBI Taxonomy" id="168488"/>
    <lineage>
        <taxon>Eukaryota</taxon>
        <taxon>Viridiplantae</taxon>
        <taxon>Streptophyta</taxon>
        <taxon>Embryophyta</taxon>
        <taxon>Tracheophyta</taxon>
        <taxon>Spermatophyta</taxon>
        <taxon>Magnoliopsida</taxon>
        <taxon>eudicotyledons</taxon>
        <taxon>Gunneridae</taxon>
        <taxon>Pentapetalae</taxon>
        <taxon>asterids</taxon>
        <taxon>lamiids</taxon>
        <taxon>Lamiales</taxon>
        <taxon>Scrophulariaceae</taxon>
        <taxon>Buddlejeae</taxon>
        <taxon>Buddleja</taxon>
    </lineage>
</organism>
<reference evidence="8" key="1">
    <citation type="submission" date="2019-10" db="EMBL/GenBank/DDBJ databases">
        <authorList>
            <person name="Zhang R."/>
            <person name="Pan Y."/>
            <person name="Wang J."/>
            <person name="Ma R."/>
            <person name="Yu S."/>
        </authorList>
    </citation>
    <scope>NUCLEOTIDE SEQUENCE</scope>
    <source>
        <strain evidence="8">LA-IB0</strain>
        <tissue evidence="8">Leaf</tissue>
    </source>
</reference>
<feature type="compositionally biased region" description="Basic and acidic residues" evidence="6">
    <location>
        <begin position="326"/>
        <end position="340"/>
    </location>
</feature>
<feature type="compositionally biased region" description="Basic and acidic residues" evidence="6">
    <location>
        <begin position="75"/>
        <end position="99"/>
    </location>
</feature>
<feature type="compositionally biased region" description="Basic and acidic residues" evidence="6">
    <location>
        <begin position="278"/>
        <end position="288"/>
    </location>
</feature>
<evidence type="ECO:0000259" key="7">
    <source>
        <dbReference type="PROSITE" id="PS50982"/>
    </source>
</evidence>
<keyword evidence="5" id="KW-0539">Nucleus</keyword>
<keyword evidence="2" id="KW-0805">Transcription regulation</keyword>
<dbReference type="AlphaFoldDB" id="A0AAV6Y1C9"/>
<dbReference type="InterPro" id="IPR039622">
    <property type="entry name" value="MBD10/11"/>
</dbReference>
<feature type="compositionally biased region" description="Basic and acidic residues" evidence="6">
    <location>
        <begin position="233"/>
        <end position="268"/>
    </location>
</feature>
<evidence type="ECO:0000256" key="2">
    <source>
        <dbReference type="ARBA" id="ARBA00023015"/>
    </source>
</evidence>
<keyword evidence="3" id="KW-0238">DNA-binding</keyword>
<sequence length="340" mass="37628">MAGFGDDVVSMELPAPGSWKKLYLPKKGGTPKKNEILFVAPTGEEISTRRQLEQYLKAHSGNPSISEFDWSTGETPRRSARISEKVKATPPSKESEPPKKRGRRSSLVKKDKEMEAGKQEDTEMQDSRTDDKRDEEKVTEANNEVKLQEDKKSEPEAKFEETGPEENVMAPTDDVQKKGEKADTGDNHEPTEKANGTEKSPNVEEKIEDKKGEPEAKFEESGSEETVTGPTDDVQKNNEKVDTVENHEPTEKANSTEKSPNVEEKIDDNQGPGFVGTEDSKQDKLDDQNGIKSAAAEMINRTGPGSTGEMNGVQENNGKTSLQFEEQEKNLKGDFVEAAR</sequence>
<keyword evidence="4" id="KW-0804">Transcription</keyword>
<dbReference type="PROSITE" id="PS50982">
    <property type="entry name" value="MBD"/>
    <property type="match status" value="1"/>
</dbReference>
<feature type="compositionally biased region" description="Basic and acidic residues" evidence="6">
    <location>
        <begin position="174"/>
        <end position="220"/>
    </location>
</feature>
<dbReference type="PANTHER" id="PTHR33729:SF6">
    <property type="entry name" value="METHYL-CPG-BINDING DOMAIN-CONTAINING PROTEIN 11"/>
    <property type="match status" value="1"/>
</dbReference>
<evidence type="ECO:0000256" key="1">
    <source>
        <dbReference type="ARBA" id="ARBA00004123"/>
    </source>
</evidence>
<dbReference type="InterPro" id="IPR016177">
    <property type="entry name" value="DNA-bd_dom_sf"/>
</dbReference>
<evidence type="ECO:0000256" key="3">
    <source>
        <dbReference type="ARBA" id="ARBA00023125"/>
    </source>
</evidence>
<proteinExistence type="predicted"/>
<feature type="region of interest" description="Disordered" evidence="6">
    <location>
        <begin position="300"/>
        <end position="340"/>
    </location>
</feature>
<comment type="caution">
    <text evidence="8">The sequence shown here is derived from an EMBL/GenBank/DDBJ whole genome shotgun (WGS) entry which is preliminary data.</text>
</comment>
<evidence type="ECO:0000256" key="5">
    <source>
        <dbReference type="ARBA" id="ARBA00023242"/>
    </source>
</evidence>
<dbReference type="GO" id="GO:0003677">
    <property type="term" value="F:DNA binding"/>
    <property type="evidence" value="ECO:0007669"/>
    <property type="project" value="UniProtKB-KW"/>
</dbReference>
<feature type="compositionally biased region" description="Polar residues" evidence="6">
    <location>
        <begin position="313"/>
        <end position="324"/>
    </location>
</feature>
<evidence type="ECO:0000256" key="4">
    <source>
        <dbReference type="ARBA" id="ARBA00023163"/>
    </source>
</evidence>
<name>A0AAV6Y1C9_9LAMI</name>
<keyword evidence="9" id="KW-1185">Reference proteome</keyword>
<dbReference type="Gene3D" id="3.30.890.10">
    <property type="entry name" value="Methyl-cpg-binding Protein 2, Chain A"/>
    <property type="match status" value="1"/>
</dbReference>
<dbReference type="SUPFAM" id="SSF54171">
    <property type="entry name" value="DNA-binding domain"/>
    <property type="match status" value="1"/>
</dbReference>
<comment type="subcellular location">
    <subcellularLocation>
        <location evidence="1">Nucleus</location>
    </subcellularLocation>
</comment>